<dbReference type="GeneID" id="97286358"/>
<evidence type="ECO:0000259" key="1">
    <source>
        <dbReference type="Pfam" id="PF13340"/>
    </source>
</evidence>
<sequence>MGTSQWLLSDELWVRLEPLLPQRERRFRYPERKPLPDRQVRRGILDVVPTGSSGSTCRKASGSGSGRTCWPRLRGWNQAGVWQRLREVLLAELNAASRLDRSRCVVDSSHVRALTGGNRADVTQLLPLLDAIPPVRGRVVIGSNGGGLSYVAGRDGLVHRTRTALLEEPEFDKVAYDLRQFLELLEQSLTRLVTDGEPGSL</sequence>
<organism evidence="2 4">
    <name type="scientific">Streptomyces achromogenes</name>
    <dbReference type="NCBI Taxonomy" id="67255"/>
    <lineage>
        <taxon>Bacteria</taxon>
        <taxon>Bacillati</taxon>
        <taxon>Actinomycetota</taxon>
        <taxon>Actinomycetes</taxon>
        <taxon>Kitasatosporales</taxon>
        <taxon>Streptomycetaceae</taxon>
        <taxon>Streptomyces</taxon>
    </lineage>
</organism>
<gene>
    <name evidence="2" type="ORF">OG350_00035</name>
    <name evidence="3" type="ORF">OG350_37965</name>
</gene>
<protein>
    <submittedName>
        <fullName evidence="2">Transposase</fullName>
    </submittedName>
</protein>
<evidence type="ECO:0000313" key="2">
    <source>
        <dbReference type="EMBL" id="WTQ78796.1"/>
    </source>
</evidence>
<dbReference type="EMBL" id="CP108164">
    <property type="protein sequence ID" value="WTQ78796.1"/>
    <property type="molecule type" value="Genomic_DNA"/>
</dbReference>
<dbReference type="RefSeq" id="WP_405444439.1">
    <property type="nucleotide sequence ID" value="NZ_CP108164.1"/>
</dbReference>
<keyword evidence="4" id="KW-1185">Reference proteome</keyword>
<dbReference type="PANTHER" id="PTHR46637">
    <property type="entry name" value="TIS1421-TRANSPOSASE PROTEIN A"/>
    <property type="match status" value="1"/>
</dbReference>
<reference evidence="2 4" key="1">
    <citation type="submission" date="2022-10" db="EMBL/GenBank/DDBJ databases">
        <title>The complete genomes of actinobacterial strains from the NBC collection.</title>
        <authorList>
            <person name="Joergensen T.S."/>
            <person name="Alvarez Arevalo M."/>
            <person name="Sterndorff E.B."/>
            <person name="Faurdal D."/>
            <person name="Vuksanovic O."/>
            <person name="Mourched A.-S."/>
            <person name="Charusanti P."/>
            <person name="Shaw S."/>
            <person name="Blin K."/>
            <person name="Weber T."/>
        </authorList>
    </citation>
    <scope>NUCLEOTIDE SEQUENCE [LARGE SCALE GENOMIC DNA]</scope>
    <source>
        <strain evidence="2 4">NBC_00156</strain>
    </source>
</reference>
<evidence type="ECO:0000313" key="3">
    <source>
        <dbReference type="EMBL" id="WTQ85702.1"/>
    </source>
</evidence>
<dbReference type="Proteomes" id="UP001622557">
    <property type="component" value="Chromosome"/>
</dbReference>
<evidence type="ECO:0000313" key="4">
    <source>
        <dbReference type="Proteomes" id="UP001622557"/>
    </source>
</evidence>
<accession>A0ABZ1KDP3</accession>
<dbReference type="EMBL" id="CP108164">
    <property type="protein sequence ID" value="WTQ85702.1"/>
    <property type="molecule type" value="Genomic_DNA"/>
</dbReference>
<feature type="domain" description="Insertion element IS402-like" evidence="1">
    <location>
        <begin position="8"/>
        <end position="85"/>
    </location>
</feature>
<dbReference type="PANTHER" id="PTHR46637:SF1">
    <property type="entry name" value="BLL5188 PROTEIN"/>
    <property type="match status" value="1"/>
</dbReference>
<dbReference type="InterPro" id="IPR025161">
    <property type="entry name" value="IS402-like_dom"/>
</dbReference>
<name>A0ABZ1KDP3_STRAH</name>
<proteinExistence type="predicted"/>
<dbReference type="InterPro" id="IPR052909">
    <property type="entry name" value="Transposase_6_like"/>
</dbReference>
<dbReference type="Pfam" id="PF13340">
    <property type="entry name" value="DUF4096"/>
    <property type="match status" value="1"/>
</dbReference>